<dbReference type="RefSeq" id="WP_036655065.1">
    <property type="nucleotide sequence ID" value="NZ_JQCR01000003.1"/>
</dbReference>
<dbReference type="AlphaFoldDB" id="A0A098M2W7"/>
<name>A0A098M2W7_9BACL</name>
<reference evidence="1 2" key="2">
    <citation type="submission" date="2014-10" db="EMBL/GenBank/DDBJ databases">
        <title>Comparative genomics of the Paenibacillus odorifer group.</title>
        <authorList>
            <person name="Tsai Y.-C."/>
            <person name="Martin N."/>
            <person name="Korlach J."/>
            <person name="Wiedmann M."/>
        </authorList>
    </citation>
    <scope>NUCLEOTIDE SEQUENCE [LARGE SCALE GENOMIC DNA]</scope>
    <source>
        <strain evidence="1 2">DSM 18334</strain>
    </source>
</reference>
<dbReference type="EMBL" id="JQCR01000003">
    <property type="protein sequence ID" value="KGE16810.1"/>
    <property type="molecule type" value="Genomic_DNA"/>
</dbReference>
<reference evidence="1 2" key="1">
    <citation type="submission" date="2014-08" db="EMBL/GenBank/DDBJ databases">
        <authorList>
            <person name="den Bakker H.C."/>
        </authorList>
    </citation>
    <scope>NUCLEOTIDE SEQUENCE [LARGE SCALE GENOMIC DNA]</scope>
    <source>
        <strain evidence="1 2">DSM 18334</strain>
    </source>
</reference>
<dbReference type="Proteomes" id="UP000029734">
    <property type="component" value="Unassembled WGS sequence"/>
</dbReference>
<comment type="caution">
    <text evidence="1">The sequence shown here is derived from an EMBL/GenBank/DDBJ whole genome shotgun (WGS) entry which is preliminary data.</text>
</comment>
<protein>
    <recommendedName>
        <fullName evidence="3">STAS/SEC14 domain-containing protein</fullName>
    </recommendedName>
</protein>
<proteinExistence type="predicted"/>
<gene>
    <name evidence="1" type="ORF">PWYN_19145</name>
</gene>
<evidence type="ECO:0008006" key="3">
    <source>
        <dbReference type="Google" id="ProtNLM"/>
    </source>
</evidence>
<organism evidence="1 2">
    <name type="scientific">Paenibacillus wynnii</name>
    <dbReference type="NCBI Taxonomy" id="268407"/>
    <lineage>
        <taxon>Bacteria</taxon>
        <taxon>Bacillati</taxon>
        <taxon>Bacillota</taxon>
        <taxon>Bacilli</taxon>
        <taxon>Bacillales</taxon>
        <taxon>Paenibacillaceae</taxon>
        <taxon>Paenibacillus</taxon>
    </lineage>
</organism>
<evidence type="ECO:0000313" key="1">
    <source>
        <dbReference type="EMBL" id="KGE16810.1"/>
    </source>
</evidence>
<sequence length="145" mass="17055">MRIKIWFEKLLMKKQKRSVPDLRPSFLLPHKGGEVWVSCLDNLGSDIELIMNKISKNEEAIIHPNKRSRVLYHLDGTEINDRIVEIIGENIIRMRMNIYKLAIVGVSKKGERKINKELLKRNSIKLRPKYFLSMDNAKDWLVSEK</sequence>
<accession>A0A098M2W7</accession>
<evidence type="ECO:0000313" key="2">
    <source>
        <dbReference type="Proteomes" id="UP000029734"/>
    </source>
</evidence>
<dbReference type="OrthoDB" id="2605177at2"/>
<keyword evidence="2" id="KW-1185">Reference proteome</keyword>